<dbReference type="Pfam" id="PF01148">
    <property type="entry name" value="CTP_transf_1"/>
    <property type="match status" value="1"/>
</dbReference>
<keyword evidence="1" id="KW-0812">Transmembrane</keyword>
<evidence type="ECO:0000313" key="3">
    <source>
        <dbReference type="Proteomes" id="UP000004750"/>
    </source>
</evidence>
<feature type="transmembrane region" description="Helical" evidence="1">
    <location>
        <begin position="55"/>
        <end position="72"/>
    </location>
</feature>
<feature type="transmembrane region" description="Helical" evidence="1">
    <location>
        <begin position="6"/>
        <end position="35"/>
    </location>
</feature>
<proteinExistence type="predicted"/>
<dbReference type="HOGENOM" id="CLU_1388071_0_0_6"/>
<reference evidence="2 3" key="1">
    <citation type="submission" date="2011-08" db="EMBL/GenBank/DDBJ databases">
        <authorList>
            <person name="Weinstock G."/>
            <person name="Sodergren E."/>
            <person name="Clifton S."/>
            <person name="Fulton L."/>
            <person name="Fulton B."/>
            <person name="Courtney L."/>
            <person name="Fronick C."/>
            <person name="Harrison M."/>
            <person name="Strong C."/>
            <person name="Farmer C."/>
            <person name="Delahaunty K."/>
            <person name="Markovic C."/>
            <person name="Hall O."/>
            <person name="Minx P."/>
            <person name="Tomlinson C."/>
            <person name="Mitreva M."/>
            <person name="Hou S."/>
            <person name="Chen J."/>
            <person name="Wollam A."/>
            <person name="Pepin K.H."/>
            <person name="Johnson M."/>
            <person name="Bhonagiri V."/>
            <person name="Zhang X."/>
            <person name="Suruliraj S."/>
            <person name="Warren W."/>
            <person name="Chinwalla A."/>
            <person name="Mardis E.R."/>
            <person name="Wilson R.K."/>
        </authorList>
    </citation>
    <scope>NUCLEOTIDE SEQUENCE [LARGE SCALE GENOMIC DNA]</scope>
    <source>
        <strain evidence="2 3">F0432</strain>
    </source>
</reference>
<dbReference type="Proteomes" id="UP000004750">
    <property type="component" value="Unassembled WGS sequence"/>
</dbReference>
<dbReference type="STRING" id="797473.HMPREF9080_01906"/>
<gene>
    <name evidence="2" type="ORF">HMPREF9080_01906</name>
</gene>
<evidence type="ECO:0000313" key="2">
    <source>
        <dbReference type="EMBL" id="EHM53153.1"/>
    </source>
</evidence>
<accession>G9ZGK2</accession>
<protein>
    <submittedName>
        <fullName evidence="2">Uncharacterized protein</fullName>
    </submittedName>
</protein>
<keyword evidence="1" id="KW-0472">Membrane</keyword>
<dbReference type="AlphaFoldDB" id="G9ZGK2"/>
<comment type="caution">
    <text evidence="2">The sequence shown here is derived from an EMBL/GenBank/DDBJ whole genome shotgun (WGS) entry which is preliminary data.</text>
</comment>
<name>G9ZGK2_9GAMM</name>
<evidence type="ECO:0000256" key="1">
    <source>
        <dbReference type="SAM" id="Phobius"/>
    </source>
</evidence>
<dbReference type="EMBL" id="AGCM01000110">
    <property type="protein sequence ID" value="EHM53153.1"/>
    <property type="molecule type" value="Genomic_DNA"/>
</dbReference>
<keyword evidence="1" id="KW-1133">Transmembrane helix</keyword>
<sequence length="196" mass="22233">MLLYRILTVLVIAPLFFWVNLYANTFWFNAFWLTLVALAAREWGNLLRWDRARQWKFALVNAAFAFLGLLVVEAECKVQHATLLFWFLIIASLLWLFVVPYALYRYSRDQRLNLSDSILSIISSVMLLPSSGQPLPSGSKFMAVACWDSSSLSGAATSAPISRAVTTGNANWQNRSARKKPWKASLVASLRRCWPP</sequence>
<feature type="transmembrane region" description="Helical" evidence="1">
    <location>
        <begin position="84"/>
        <end position="104"/>
    </location>
</feature>
<organism evidence="2 3">
    <name type="scientific">Cardiobacterium valvarum F0432</name>
    <dbReference type="NCBI Taxonomy" id="797473"/>
    <lineage>
        <taxon>Bacteria</taxon>
        <taxon>Pseudomonadati</taxon>
        <taxon>Pseudomonadota</taxon>
        <taxon>Gammaproteobacteria</taxon>
        <taxon>Cardiobacteriales</taxon>
        <taxon>Cardiobacteriaceae</taxon>
        <taxon>Cardiobacterium</taxon>
    </lineage>
</organism>